<dbReference type="Gene3D" id="1.20.930.60">
    <property type="match status" value="1"/>
</dbReference>
<dbReference type="InterPro" id="IPR036075">
    <property type="entry name" value="ARMT-1-like_metal-bd_sf"/>
</dbReference>
<comment type="cofactor">
    <cofactor evidence="7">
        <name>Mn(2+)</name>
        <dbReference type="ChEBI" id="CHEBI:29035"/>
    </cofactor>
    <cofactor evidence="7">
        <name>Ni(2+)</name>
        <dbReference type="ChEBI" id="CHEBI:49786"/>
    </cofactor>
</comment>
<dbReference type="PANTHER" id="PTHR12260">
    <property type="entry name" value="DAMAGE-CONTROL PHOSPHATASE ARMT1"/>
    <property type="match status" value="1"/>
</dbReference>
<comment type="catalytic activity">
    <reaction evidence="6 7">
        <text>beta-D-fructose 6-phosphate = dihydroxyacetone + D-glyceraldehyde 3-phosphate</text>
        <dbReference type="Rhea" id="RHEA:28002"/>
        <dbReference type="ChEBI" id="CHEBI:16016"/>
        <dbReference type="ChEBI" id="CHEBI:57634"/>
        <dbReference type="ChEBI" id="CHEBI:59776"/>
    </reaction>
</comment>
<comment type="caution">
    <text evidence="9">The sequence shown here is derived from an EMBL/GenBank/DDBJ whole genome shotgun (WGS) entry which is preliminary data.</text>
</comment>
<dbReference type="Pfam" id="PF01937">
    <property type="entry name" value="ARMT1-like_dom"/>
    <property type="match status" value="1"/>
</dbReference>
<keyword evidence="4 7" id="KW-0378">Hydrolase</keyword>
<evidence type="ECO:0000313" key="9">
    <source>
        <dbReference type="EMBL" id="PVU87913.1"/>
    </source>
</evidence>
<dbReference type="AlphaFoldDB" id="A0A2T9Y6G0"/>
<dbReference type="GO" id="GO:0046872">
    <property type="term" value="F:metal ion binding"/>
    <property type="evidence" value="ECO:0007669"/>
    <property type="project" value="UniProtKB-UniRule"/>
</dbReference>
<evidence type="ECO:0000256" key="6">
    <source>
        <dbReference type="ARBA" id="ARBA00048809"/>
    </source>
</evidence>
<dbReference type="OrthoDB" id="541375at2759"/>
<protein>
    <recommendedName>
        <fullName evidence="7">Sugar phosphate phosphatase</fullName>
        <ecNumber evidence="7">3.1.3.-</ecNumber>
    </recommendedName>
</protein>
<dbReference type="STRING" id="61424.A0A2T9Y6G0"/>
<evidence type="ECO:0000256" key="4">
    <source>
        <dbReference type="ARBA" id="ARBA00022801"/>
    </source>
</evidence>
<dbReference type="InterPro" id="IPR039763">
    <property type="entry name" value="ARMT1"/>
</dbReference>
<proteinExistence type="inferred from homology"/>
<evidence type="ECO:0000256" key="2">
    <source>
        <dbReference type="ARBA" id="ARBA00009519"/>
    </source>
</evidence>
<organism evidence="9 10">
    <name type="scientific">Furculomyces boomerangus</name>
    <dbReference type="NCBI Taxonomy" id="61424"/>
    <lineage>
        <taxon>Eukaryota</taxon>
        <taxon>Fungi</taxon>
        <taxon>Fungi incertae sedis</taxon>
        <taxon>Zoopagomycota</taxon>
        <taxon>Kickxellomycotina</taxon>
        <taxon>Harpellomycetes</taxon>
        <taxon>Harpellales</taxon>
        <taxon>Harpellaceae</taxon>
        <taxon>Furculomyces</taxon>
    </lineage>
</organism>
<sequence>MVGISVGSPPYPFSTAENTEFTKESLIVRVPHIVTDIINLMHHQVISSNKIGSYKAVEEAKEIIAELSKIKYEMMTNKPIPNLQRDPAPDFDNWHSFITSNFENEVWLKTPFLWWETYLYRRIYGIFQRTEHWKDFDYFESQKVNTFMQSKSAITKLAKRMSDVLQECLESSGDNEVDNKKKLIGFIEVLQNSLWGNQTDLSMFPDLKTADLEKMQAELVSGDKDHSIITNESMNVWKAINVVQSLKSKPQKTQNDIKALTGSDSIAIVLDNSGFELFSDLLLAHWIIKMGYAKQIVFHAKSIPWYVSDVTPNDFKFVIDACASKETFASSQNQSDKESIEQIENLNNLGKQWQEFVINGTWKLQTNTFWNGPYSYNMLPNIETDLWEQLKQNYMIFYKGDLNYRKLISDLMWPADTPFSKASASMICKRQGSPVTVALRTSKAEVMVGVDKKTVEKLEESVPNWRSIGKYGVIQTDLGRLKEYIE</sequence>
<dbReference type="EC" id="3.1.3.-" evidence="7"/>
<evidence type="ECO:0000256" key="3">
    <source>
        <dbReference type="ARBA" id="ARBA00022723"/>
    </source>
</evidence>
<comment type="domain">
    <text evidence="7">Subfamily III proteins have a conserved RTxK motif about 40-50 residues from the C-terminus; the threonine may be replaced by serine or cysteine.</text>
</comment>
<comment type="catalytic activity">
    <reaction evidence="1 7">
        <text>beta-D-fructose 1-phosphate + H2O = D-fructose + phosphate</text>
        <dbReference type="Rhea" id="RHEA:35603"/>
        <dbReference type="ChEBI" id="CHEBI:15377"/>
        <dbReference type="ChEBI" id="CHEBI:37721"/>
        <dbReference type="ChEBI" id="CHEBI:43474"/>
        <dbReference type="ChEBI" id="CHEBI:138881"/>
    </reaction>
</comment>
<keyword evidence="10" id="KW-1185">Reference proteome</keyword>
<dbReference type="SUPFAM" id="SSF111321">
    <property type="entry name" value="AF1104-like"/>
    <property type="match status" value="1"/>
</dbReference>
<comment type="similarity">
    <text evidence="2 7">Belongs to the damage-control phosphatase family. Sugar phosphate phosphatase III subfamily.</text>
</comment>
<dbReference type="Proteomes" id="UP000245699">
    <property type="component" value="Unassembled WGS sequence"/>
</dbReference>
<evidence type="ECO:0000256" key="1">
    <source>
        <dbReference type="ARBA" id="ARBA00001326"/>
    </source>
</evidence>
<dbReference type="EMBL" id="MBFT01000679">
    <property type="protein sequence ID" value="PVU87913.1"/>
    <property type="molecule type" value="Genomic_DNA"/>
</dbReference>
<accession>A0A2T9Y6G0</accession>
<reference evidence="9 10" key="1">
    <citation type="journal article" date="2018" name="MBio">
        <title>Comparative Genomics Reveals the Core Gene Toolbox for the Fungus-Insect Symbiosis.</title>
        <authorList>
            <person name="Wang Y."/>
            <person name="Stata M."/>
            <person name="Wang W."/>
            <person name="Stajich J.E."/>
            <person name="White M.M."/>
            <person name="Moncalvo J.M."/>
        </authorList>
    </citation>
    <scope>NUCLEOTIDE SEQUENCE [LARGE SCALE GENOMIC DNA]</scope>
    <source>
        <strain evidence="9 10">AUS-77-4</strain>
    </source>
</reference>
<dbReference type="GO" id="GO:0005634">
    <property type="term" value="C:nucleus"/>
    <property type="evidence" value="ECO:0007669"/>
    <property type="project" value="TreeGrafter"/>
</dbReference>
<dbReference type="GO" id="GO:0097023">
    <property type="term" value="F:fructose 6-phosphate aldolase activity"/>
    <property type="evidence" value="ECO:0007669"/>
    <property type="project" value="RHEA"/>
</dbReference>
<dbReference type="GO" id="GO:0103026">
    <property type="term" value="F:fructose-1-phosphatase activity"/>
    <property type="evidence" value="ECO:0007669"/>
    <property type="project" value="RHEA"/>
</dbReference>
<dbReference type="Gene3D" id="3.40.50.10880">
    <property type="entry name" value="Uncharacterised protein PF01937, DUF89, domain 3"/>
    <property type="match status" value="1"/>
</dbReference>
<evidence type="ECO:0000259" key="8">
    <source>
        <dbReference type="Pfam" id="PF01937"/>
    </source>
</evidence>
<comment type="function">
    <text evidence="7">Metal-dependent phosphatase that shows phosphatase activity against several substrates, including fructose-1-phosphate and fructose-6-phosphate. Its preference for fructose-1-phosphate, a strong glycating agent that causes DNA damage rather than a canonical yeast metabolite, suggests a damage-control function in hexose phosphate metabolism.</text>
</comment>
<name>A0A2T9Y6G0_9FUNG</name>
<dbReference type="PANTHER" id="PTHR12260:SF6">
    <property type="entry name" value="DAMAGE-CONTROL PHOSPHATASE ARMT1"/>
    <property type="match status" value="1"/>
</dbReference>
<dbReference type="InterPro" id="IPR002791">
    <property type="entry name" value="ARMT1-like_metal-bd"/>
</dbReference>
<evidence type="ECO:0000256" key="5">
    <source>
        <dbReference type="ARBA" id="ARBA00023211"/>
    </source>
</evidence>
<feature type="domain" description="Damage-control phosphatase ARMT1-like metal-binding" evidence="8">
    <location>
        <begin position="29"/>
        <end position="457"/>
    </location>
</feature>
<keyword evidence="5 7" id="KW-0464">Manganese</keyword>
<dbReference type="GO" id="GO:0006974">
    <property type="term" value="P:DNA damage response"/>
    <property type="evidence" value="ECO:0007669"/>
    <property type="project" value="TreeGrafter"/>
</dbReference>
<evidence type="ECO:0000256" key="7">
    <source>
        <dbReference type="RuleBase" id="RU367030"/>
    </source>
</evidence>
<gene>
    <name evidence="9" type="ORF">BB559_005824</name>
</gene>
<evidence type="ECO:0000313" key="10">
    <source>
        <dbReference type="Proteomes" id="UP000245699"/>
    </source>
</evidence>
<keyword evidence="3 7" id="KW-0479">Metal-binding</keyword>